<sequence>MEEKKEEKTLAEQLSEKLMIRRKNGFMRVTDEVIDTADAFCEGYKSFLDAAKTEREAVKTTVQMAQEAGFTEFDPAKTYAPGDKVYYNNREKALILAVIGKEGCKNGVRISAAHIDAPRLDLKPIPLYETSDLVLLKTHYYGGIKKYQWTATPLSMHGRIVRRDGKRIDVCIGEQPGEPQFCITDLLPHLSQEQSQKTLGKAITGEDLNVLTGSRPIRTDCGEMLFKLNILKLLNEKYGIVEEDLMSAEIEFVPAVKAVDIGLDRSMIGAYGHDDRVCAYPAIRAILDCGVPEQTVLTVLADKEETGSDGNTGLNSSFMRYFIADLAQAEGLEVRHVLSKSKCLSADVTAAYDPTYASAYEAGNACYVNNGVGMSKYTGARGKSGTSDASAEFVGEIRALFDKNEVLWQIGEMGRVDLGGGGTVALYVANLDVDVVDVGVPVLSMHAPFEVVSKLDVYMAYKAVKVFFSDAPQA</sequence>
<evidence type="ECO:0000256" key="3">
    <source>
        <dbReference type="ARBA" id="ARBA00022438"/>
    </source>
</evidence>
<dbReference type="GO" id="GO:0005737">
    <property type="term" value="C:cytoplasm"/>
    <property type="evidence" value="ECO:0007669"/>
    <property type="project" value="UniProtKB-ARBA"/>
</dbReference>
<dbReference type="Pfam" id="PF02127">
    <property type="entry name" value="Peptidase_M18"/>
    <property type="match status" value="1"/>
</dbReference>
<evidence type="ECO:0000256" key="4">
    <source>
        <dbReference type="ARBA" id="ARBA00022670"/>
    </source>
</evidence>
<dbReference type="PRINTS" id="PR00932">
    <property type="entry name" value="AMINO1PTASE"/>
</dbReference>
<dbReference type="EMBL" id="JACRSN010000002">
    <property type="protein sequence ID" value="MBC8532707.1"/>
    <property type="molecule type" value="Genomic_DNA"/>
</dbReference>
<keyword evidence="5 9" id="KW-0479">Metal-binding</keyword>
<organism evidence="11 12">
    <name type="scientific">Yeguia hominis</name>
    <dbReference type="NCBI Taxonomy" id="2763662"/>
    <lineage>
        <taxon>Bacteria</taxon>
        <taxon>Bacillati</taxon>
        <taxon>Bacillota</taxon>
        <taxon>Clostridia</taxon>
        <taxon>Eubacteriales</taxon>
        <taxon>Yeguiaceae</taxon>
        <taxon>Yeguia</taxon>
    </lineage>
</organism>
<protein>
    <recommendedName>
        <fullName evidence="10">M18 family aminopeptidase</fullName>
        <ecNumber evidence="10">3.4.11.-</ecNumber>
    </recommendedName>
</protein>
<evidence type="ECO:0000256" key="6">
    <source>
        <dbReference type="ARBA" id="ARBA00022801"/>
    </source>
</evidence>
<dbReference type="Proteomes" id="UP000651482">
    <property type="component" value="Unassembled WGS sequence"/>
</dbReference>
<dbReference type="GO" id="GO:0008237">
    <property type="term" value="F:metallopeptidase activity"/>
    <property type="evidence" value="ECO:0007669"/>
    <property type="project" value="UniProtKB-KW"/>
</dbReference>
<dbReference type="GO" id="GO:0006508">
    <property type="term" value="P:proteolysis"/>
    <property type="evidence" value="ECO:0007669"/>
    <property type="project" value="UniProtKB-KW"/>
</dbReference>
<dbReference type="PANTHER" id="PTHR28570:SF2">
    <property type="entry name" value="M18 FAMILY AMINOPEPTIDASE 1-RELATED"/>
    <property type="match status" value="1"/>
</dbReference>
<dbReference type="InterPro" id="IPR023358">
    <property type="entry name" value="Peptidase_M18_dom2"/>
</dbReference>
<dbReference type="InterPro" id="IPR001948">
    <property type="entry name" value="Peptidase_M18"/>
</dbReference>
<keyword evidence="7 9" id="KW-0862">Zinc</keyword>
<evidence type="ECO:0000313" key="12">
    <source>
        <dbReference type="Proteomes" id="UP000651482"/>
    </source>
</evidence>
<proteinExistence type="inferred from homology"/>
<dbReference type="Gene3D" id="3.40.630.10">
    <property type="entry name" value="Zn peptidases"/>
    <property type="match status" value="1"/>
</dbReference>
<evidence type="ECO:0000256" key="8">
    <source>
        <dbReference type="ARBA" id="ARBA00023049"/>
    </source>
</evidence>
<keyword evidence="3 9" id="KW-0031">Aminopeptidase</keyword>
<keyword evidence="4 9" id="KW-0645">Protease</keyword>
<comment type="similarity">
    <text evidence="2 9">Belongs to the peptidase M18 family.</text>
</comment>
<evidence type="ECO:0000256" key="9">
    <source>
        <dbReference type="RuleBase" id="RU004386"/>
    </source>
</evidence>
<keyword evidence="6 9" id="KW-0378">Hydrolase</keyword>
<dbReference type="NCBIfam" id="NF002600">
    <property type="entry name" value="PRK02256.1"/>
    <property type="match status" value="1"/>
</dbReference>
<gene>
    <name evidence="11" type="ORF">IAG03_01555</name>
</gene>
<evidence type="ECO:0000256" key="2">
    <source>
        <dbReference type="ARBA" id="ARBA00008290"/>
    </source>
</evidence>
<keyword evidence="12" id="KW-1185">Reference proteome</keyword>
<keyword evidence="8 9" id="KW-0482">Metalloprotease</keyword>
<evidence type="ECO:0000256" key="1">
    <source>
        <dbReference type="ARBA" id="ARBA00001947"/>
    </source>
</evidence>
<dbReference type="SUPFAM" id="SSF53187">
    <property type="entry name" value="Zn-dependent exopeptidases"/>
    <property type="match status" value="1"/>
</dbReference>
<dbReference type="EC" id="3.4.11.-" evidence="10"/>
<dbReference type="PANTHER" id="PTHR28570">
    <property type="entry name" value="ASPARTYL AMINOPEPTIDASE"/>
    <property type="match status" value="1"/>
</dbReference>
<dbReference type="Gene3D" id="2.30.250.10">
    <property type="entry name" value="Aminopeptidase i, Domain 2"/>
    <property type="match status" value="1"/>
</dbReference>
<evidence type="ECO:0000256" key="7">
    <source>
        <dbReference type="ARBA" id="ARBA00022833"/>
    </source>
</evidence>
<name>A0A926D7D9_9FIRM</name>
<dbReference type="AlphaFoldDB" id="A0A926D7D9"/>
<comment type="caution">
    <text evidence="11">The sequence shown here is derived from an EMBL/GenBank/DDBJ whole genome shotgun (WGS) entry which is preliminary data.</text>
</comment>
<dbReference type="GO" id="GO:0008270">
    <property type="term" value="F:zinc ion binding"/>
    <property type="evidence" value="ECO:0007669"/>
    <property type="project" value="InterPro"/>
</dbReference>
<evidence type="ECO:0000313" key="11">
    <source>
        <dbReference type="EMBL" id="MBC8532707.1"/>
    </source>
</evidence>
<dbReference type="GO" id="GO:0004177">
    <property type="term" value="F:aminopeptidase activity"/>
    <property type="evidence" value="ECO:0007669"/>
    <property type="project" value="UniProtKB-KW"/>
</dbReference>
<evidence type="ECO:0000256" key="10">
    <source>
        <dbReference type="RuleBase" id="RU004387"/>
    </source>
</evidence>
<evidence type="ECO:0000256" key="5">
    <source>
        <dbReference type="ARBA" id="ARBA00022723"/>
    </source>
</evidence>
<reference evidence="11" key="1">
    <citation type="submission" date="2020-08" db="EMBL/GenBank/DDBJ databases">
        <title>Genome public.</title>
        <authorList>
            <person name="Liu C."/>
            <person name="Sun Q."/>
        </authorList>
    </citation>
    <scope>NUCLEOTIDE SEQUENCE</scope>
    <source>
        <strain evidence="11">NSJ-40</strain>
    </source>
</reference>
<comment type="cofactor">
    <cofactor evidence="1 10">
        <name>Zn(2+)</name>
        <dbReference type="ChEBI" id="CHEBI:29105"/>
    </cofactor>
</comment>
<dbReference type="SUPFAM" id="SSF101821">
    <property type="entry name" value="Aminopeptidase/glucanase lid domain"/>
    <property type="match status" value="1"/>
</dbReference>
<accession>A0A926D7D9</accession>